<evidence type="ECO:0000313" key="3">
    <source>
        <dbReference type="Proteomes" id="UP000184241"/>
    </source>
</evidence>
<proteinExistence type="predicted"/>
<dbReference type="Pfam" id="PF10947">
    <property type="entry name" value="DUF2628"/>
    <property type="match status" value="1"/>
</dbReference>
<keyword evidence="1" id="KW-0812">Transmembrane</keyword>
<name>A0A1M5ZHZ6_9CLOT</name>
<organism evidence="2 3">
    <name type="scientific">Clostridium intestinale DSM 6191</name>
    <dbReference type="NCBI Taxonomy" id="1121320"/>
    <lineage>
        <taxon>Bacteria</taxon>
        <taxon>Bacillati</taxon>
        <taxon>Bacillota</taxon>
        <taxon>Clostridia</taxon>
        <taxon>Eubacteriales</taxon>
        <taxon>Clostridiaceae</taxon>
        <taxon>Clostridium</taxon>
    </lineage>
</organism>
<protein>
    <recommendedName>
        <fullName evidence="4">DUF2628 domain-containing protein</fullName>
    </recommendedName>
</protein>
<keyword evidence="1" id="KW-1133">Transmembrane helix</keyword>
<feature type="transmembrane region" description="Helical" evidence="1">
    <location>
        <begin position="114"/>
        <end position="136"/>
    </location>
</feature>
<dbReference type="Proteomes" id="UP000184241">
    <property type="component" value="Unassembled WGS sequence"/>
</dbReference>
<evidence type="ECO:0008006" key="4">
    <source>
        <dbReference type="Google" id="ProtNLM"/>
    </source>
</evidence>
<accession>A0A1M5ZHZ6</accession>
<keyword evidence="1" id="KW-0472">Membrane</keyword>
<feature type="transmembrane region" description="Helical" evidence="1">
    <location>
        <begin position="89"/>
        <end position="108"/>
    </location>
</feature>
<reference evidence="2 3" key="1">
    <citation type="submission" date="2016-11" db="EMBL/GenBank/DDBJ databases">
        <authorList>
            <person name="Jaros S."/>
            <person name="Januszkiewicz K."/>
            <person name="Wedrychowicz H."/>
        </authorList>
    </citation>
    <scope>NUCLEOTIDE SEQUENCE [LARGE SCALE GENOMIC DNA]</scope>
    <source>
        <strain evidence="2 3">DSM 6191</strain>
    </source>
</reference>
<dbReference type="RefSeq" id="WP_073020596.1">
    <property type="nucleotide sequence ID" value="NZ_FQXU01000009.1"/>
</dbReference>
<gene>
    <name evidence="2" type="ORF">SAMN02745941_02951</name>
</gene>
<evidence type="ECO:0000313" key="2">
    <source>
        <dbReference type="EMBL" id="SHI23842.1"/>
    </source>
</evidence>
<dbReference type="InterPro" id="IPR024399">
    <property type="entry name" value="DUF2628"/>
</dbReference>
<evidence type="ECO:0000256" key="1">
    <source>
        <dbReference type="SAM" id="Phobius"/>
    </source>
</evidence>
<sequence>MICPRCGKEYDNTLDCPYCSSFNSTEAYNESYNYNSSEITDKDLELFVGYKKSAYYLTKWYNMKMAASSVSWNWPAFFFSSIWMLYRKMYAYGFALFAGNLLLNIILKDTPLDSIFGIAISIASGVLGNKIYNIHVTKKITEIKSISSDSEMASRRIAYSGGVNIAIPIIFGILAAFLVLLIILGFILAASSLNGFSY</sequence>
<dbReference type="AlphaFoldDB" id="A0A1M5ZHZ6"/>
<feature type="transmembrane region" description="Helical" evidence="1">
    <location>
        <begin position="157"/>
        <end position="190"/>
    </location>
</feature>
<dbReference type="EMBL" id="FQXU01000009">
    <property type="protein sequence ID" value="SHI23842.1"/>
    <property type="molecule type" value="Genomic_DNA"/>
</dbReference>